<dbReference type="Proteomes" id="UP001549146">
    <property type="component" value="Unassembled WGS sequence"/>
</dbReference>
<evidence type="ECO:0000259" key="2">
    <source>
        <dbReference type="Pfam" id="PF17761"/>
    </source>
</evidence>
<dbReference type="PANTHER" id="PTHR30547:SF5">
    <property type="entry name" value="NUCLEASE YHCG-RELATED"/>
    <property type="match status" value="1"/>
</dbReference>
<organism evidence="3 4">
    <name type="scientific">Moheibacter stercoris</name>
    <dbReference type="NCBI Taxonomy" id="1628251"/>
    <lineage>
        <taxon>Bacteria</taxon>
        <taxon>Pseudomonadati</taxon>
        <taxon>Bacteroidota</taxon>
        <taxon>Flavobacteriia</taxon>
        <taxon>Flavobacteriales</taxon>
        <taxon>Weeksellaceae</taxon>
        <taxon>Moheibacter</taxon>
    </lineage>
</organism>
<accession>A0ABV2LRX5</accession>
<comment type="caution">
    <text evidence="3">The sequence shown here is derived from an EMBL/GenBank/DDBJ whole genome shotgun (WGS) entry which is preliminary data.</text>
</comment>
<proteinExistence type="predicted"/>
<sequence>MANNLSNTKYISQIVELLESARRNVVQTINHTMVATYFEIGRIIVEEEQNGKDRAKYGKSILRELSKVLTKEFGKGFSITNIQQMRSFYLSYQKQQTLSVKSKSKNSSTLSRISENEKQQLQSPKFNLSWSHYIKLMRIENEEERKFYEIESAKNNWSVRELERQYNSALYTRLTLSRDKDKVKELSEKGLIIEKPKDSIKDPYILEFIGLPEKSSYSENDLENEIIDKLEEFLLELGNGFTFVARQKRISFEDKHFWIDLVFYNRILKSFVLIDLKIGELKHQDIGQMQMYVNYYDREMRLEDENQTIGIILCQNKSEAVVRYTLPENNEQIFASRYKTVLPSKEELESIINETT</sequence>
<dbReference type="Gene3D" id="3.40.1350.10">
    <property type="match status" value="1"/>
</dbReference>
<dbReference type="InterPro" id="IPR009362">
    <property type="entry name" value="YhcG_C"/>
</dbReference>
<dbReference type="Pfam" id="PF06250">
    <property type="entry name" value="YhcG_C"/>
    <property type="match status" value="1"/>
</dbReference>
<dbReference type="InterPro" id="IPR011856">
    <property type="entry name" value="tRNA_endonuc-like_dom_sf"/>
</dbReference>
<dbReference type="InterPro" id="IPR053148">
    <property type="entry name" value="PD-DEXK-like_domain"/>
</dbReference>
<dbReference type="EMBL" id="JBEPMO010000003">
    <property type="protein sequence ID" value="MET3731322.1"/>
    <property type="molecule type" value="Genomic_DNA"/>
</dbReference>
<evidence type="ECO:0000259" key="1">
    <source>
        <dbReference type="Pfam" id="PF06250"/>
    </source>
</evidence>
<dbReference type="Pfam" id="PF17761">
    <property type="entry name" value="DUF1016_N"/>
    <property type="match status" value="1"/>
</dbReference>
<dbReference type="RefSeq" id="WP_354507466.1">
    <property type="nucleotide sequence ID" value="NZ_JBEPMO010000003.1"/>
</dbReference>
<dbReference type="InterPro" id="IPR041527">
    <property type="entry name" value="YhcG_N"/>
</dbReference>
<gene>
    <name evidence="3" type="ORF">ABID46_000889</name>
</gene>
<dbReference type="PANTHER" id="PTHR30547">
    <property type="entry name" value="UNCHARACTERIZED PROTEIN YHCG-RELATED"/>
    <property type="match status" value="1"/>
</dbReference>
<name>A0ABV2LRX5_9FLAO</name>
<feature type="domain" description="YhcG PDDEXK nuclease" evidence="1">
    <location>
        <begin position="198"/>
        <end position="349"/>
    </location>
</feature>
<evidence type="ECO:0000313" key="4">
    <source>
        <dbReference type="Proteomes" id="UP001549146"/>
    </source>
</evidence>
<feature type="domain" description="YhcG N-terminal" evidence="2">
    <location>
        <begin position="14"/>
        <end position="173"/>
    </location>
</feature>
<protein>
    <submittedName>
        <fullName evidence="3">Nuclease of restriction endonuclease-like (RecB) superfamily</fullName>
    </submittedName>
</protein>
<evidence type="ECO:0000313" key="3">
    <source>
        <dbReference type="EMBL" id="MET3731322.1"/>
    </source>
</evidence>
<keyword evidence="4" id="KW-1185">Reference proteome</keyword>
<reference evidence="3 4" key="1">
    <citation type="submission" date="2024-06" db="EMBL/GenBank/DDBJ databases">
        <title>Genomic Encyclopedia of Type Strains, Phase IV (KMG-IV): sequencing the most valuable type-strain genomes for metagenomic binning, comparative biology and taxonomic classification.</title>
        <authorList>
            <person name="Goeker M."/>
        </authorList>
    </citation>
    <scope>NUCLEOTIDE SEQUENCE [LARGE SCALE GENOMIC DNA]</scope>
    <source>
        <strain evidence="3 4">DSM 29388</strain>
    </source>
</reference>